<keyword evidence="3" id="KW-1185">Reference proteome</keyword>
<comment type="caution">
    <text evidence="2">The sequence shown here is derived from an EMBL/GenBank/DDBJ whole genome shotgun (WGS) entry which is preliminary data.</text>
</comment>
<proteinExistence type="predicted"/>
<organism evidence="2 3">
    <name type="scientific">Colletotrichum higginsianum (strain IMI 349063)</name>
    <name type="common">Crucifer anthracnose fungus</name>
    <dbReference type="NCBI Taxonomy" id="759273"/>
    <lineage>
        <taxon>Eukaryota</taxon>
        <taxon>Fungi</taxon>
        <taxon>Dikarya</taxon>
        <taxon>Ascomycota</taxon>
        <taxon>Pezizomycotina</taxon>
        <taxon>Sordariomycetes</taxon>
        <taxon>Hypocreomycetidae</taxon>
        <taxon>Glomerellales</taxon>
        <taxon>Glomerellaceae</taxon>
        <taxon>Colletotrichum</taxon>
        <taxon>Colletotrichum destructivum species complex</taxon>
    </lineage>
</organism>
<dbReference type="VEuPathDB" id="FungiDB:CH63R_01548"/>
<dbReference type="KEGG" id="chig:CH63R_01548"/>
<name>A0A1B7YWX2_COLHI</name>
<gene>
    <name evidence="2" type="ORF">CH63R_01548</name>
</gene>
<feature type="compositionally biased region" description="Basic residues" evidence="1">
    <location>
        <begin position="17"/>
        <end position="27"/>
    </location>
</feature>
<feature type="region of interest" description="Disordered" evidence="1">
    <location>
        <begin position="1"/>
        <end position="27"/>
    </location>
</feature>
<dbReference type="GeneID" id="28860630"/>
<evidence type="ECO:0000313" key="2">
    <source>
        <dbReference type="EMBL" id="OBR16368.1"/>
    </source>
</evidence>
<sequence>MTITTSSCLGHFDMKKSRQSKRTSRRTMLHKRRVGDRIYDDMTKRSRRACLRVASSTWWDRSHGLTSKYIRPCCRFSTTDAPVLLFLGSDWYILVASEFNLSKDTSIKWMRVSSSEALSVPSQSPPYVVFCGRTRSPMPPLSTMLTGNIFVQHPGQRMC</sequence>
<dbReference type="AlphaFoldDB" id="A0A1B7YWX2"/>
<dbReference type="EMBL" id="LTAN01000001">
    <property type="protein sequence ID" value="OBR16368.1"/>
    <property type="molecule type" value="Genomic_DNA"/>
</dbReference>
<evidence type="ECO:0000256" key="1">
    <source>
        <dbReference type="SAM" id="MobiDB-lite"/>
    </source>
</evidence>
<dbReference type="Proteomes" id="UP000092177">
    <property type="component" value="Chromosome 1"/>
</dbReference>
<evidence type="ECO:0000313" key="3">
    <source>
        <dbReference type="Proteomes" id="UP000092177"/>
    </source>
</evidence>
<protein>
    <submittedName>
        <fullName evidence="2">Uncharacterized protein</fullName>
    </submittedName>
</protein>
<accession>A0A1B7YWX2</accession>
<dbReference type="RefSeq" id="XP_018164885.1">
    <property type="nucleotide sequence ID" value="XM_018296523.1"/>
</dbReference>
<reference evidence="3" key="1">
    <citation type="journal article" date="2017" name="BMC Genomics">
        <title>Gapless genome assembly of Colletotrichum higginsianum reveals chromosome structure and association of transposable elements with secondary metabolite gene clusters.</title>
        <authorList>
            <person name="Dallery J.-F."/>
            <person name="Lapalu N."/>
            <person name="Zampounis A."/>
            <person name="Pigne S."/>
            <person name="Luyten I."/>
            <person name="Amselem J."/>
            <person name="Wittenberg A.H.J."/>
            <person name="Zhou S."/>
            <person name="de Queiroz M.V."/>
            <person name="Robin G.P."/>
            <person name="Auger A."/>
            <person name="Hainaut M."/>
            <person name="Henrissat B."/>
            <person name="Kim K.-T."/>
            <person name="Lee Y.-H."/>
            <person name="Lespinet O."/>
            <person name="Schwartz D.C."/>
            <person name="Thon M.R."/>
            <person name="O'Connell R.J."/>
        </authorList>
    </citation>
    <scope>NUCLEOTIDE SEQUENCE [LARGE SCALE GENOMIC DNA]</scope>
    <source>
        <strain evidence="3">IMI 349063</strain>
    </source>
</reference>